<dbReference type="Pfam" id="PF06441">
    <property type="entry name" value="EHN"/>
    <property type="match status" value="1"/>
</dbReference>
<dbReference type="Proteomes" id="UP001303473">
    <property type="component" value="Unassembled WGS sequence"/>
</dbReference>
<dbReference type="AlphaFoldDB" id="A0AAN6NE30"/>
<name>A0AAN6NE30_9PEZI</name>
<evidence type="ECO:0000259" key="1">
    <source>
        <dbReference type="Pfam" id="PF06441"/>
    </source>
</evidence>
<dbReference type="Gene3D" id="3.40.50.1820">
    <property type="entry name" value="alpha/beta hydrolase"/>
    <property type="match status" value="1"/>
</dbReference>
<dbReference type="InterPro" id="IPR010497">
    <property type="entry name" value="Epoxide_hydro_N"/>
</dbReference>
<protein>
    <recommendedName>
        <fullName evidence="1">Epoxide hydrolase N-terminal domain-containing protein</fullName>
    </recommendedName>
</protein>
<comment type="caution">
    <text evidence="2">The sequence shown here is derived from an EMBL/GenBank/DDBJ whole genome shotgun (WGS) entry which is preliminary data.</text>
</comment>
<dbReference type="SUPFAM" id="SSF53474">
    <property type="entry name" value="alpha/beta-Hydrolases"/>
    <property type="match status" value="1"/>
</dbReference>
<organism evidence="2 3">
    <name type="scientific">Diplogelasinospora grovesii</name>
    <dbReference type="NCBI Taxonomy" id="303347"/>
    <lineage>
        <taxon>Eukaryota</taxon>
        <taxon>Fungi</taxon>
        <taxon>Dikarya</taxon>
        <taxon>Ascomycota</taxon>
        <taxon>Pezizomycotina</taxon>
        <taxon>Sordariomycetes</taxon>
        <taxon>Sordariomycetidae</taxon>
        <taxon>Sordariales</taxon>
        <taxon>Diplogelasinosporaceae</taxon>
        <taxon>Diplogelasinospora</taxon>
    </lineage>
</organism>
<evidence type="ECO:0000313" key="3">
    <source>
        <dbReference type="Proteomes" id="UP001303473"/>
    </source>
</evidence>
<dbReference type="InterPro" id="IPR029058">
    <property type="entry name" value="AB_hydrolase_fold"/>
</dbReference>
<reference evidence="3" key="1">
    <citation type="journal article" date="2023" name="Mol. Phylogenet. Evol.">
        <title>Genome-scale phylogeny and comparative genomics of the fungal order Sordariales.</title>
        <authorList>
            <person name="Hensen N."/>
            <person name="Bonometti L."/>
            <person name="Westerberg I."/>
            <person name="Brannstrom I.O."/>
            <person name="Guillou S."/>
            <person name="Cros-Aarteil S."/>
            <person name="Calhoun S."/>
            <person name="Haridas S."/>
            <person name="Kuo A."/>
            <person name="Mondo S."/>
            <person name="Pangilinan J."/>
            <person name="Riley R."/>
            <person name="LaButti K."/>
            <person name="Andreopoulos B."/>
            <person name="Lipzen A."/>
            <person name="Chen C."/>
            <person name="Yan M."/>
            <person name="Daum C."/>
            <person name="Ng V."/>
            <person name="Clum A."/>
            <person name="Steindorff A."/>
            <person name="Ohm R.A."/>
            <person name="Martin F."/>
            <person name="Silar P."/>
            <person name="Natvig D.O."/>
            <person name="Lalanne C."/>
            <person name="Gautier V."/>
            <person name="Ament-Velasquez S.L."/>
            <person name="Kruys A."/>
            <person name="Hutchinson M.I."/>
            <person name="Powell A.J."/>
            <person name="Barry K."/>
            <person name="Miller A.N."/>
            <person name="Grigoriev I.V."/>
            <person name="Debuchy R."/>
            <person name="Gladieux P."/>
            <person name="Hiltunen Thoren M."/>
            <person name="Johannesson H."/>
        </authorList>
    </citation>
    <scope>NUCLEOTIDE SEQUENCE [LARGE SCALE GENOMIC DNA]</scope>
    <source>
        <strain evidence="3">CBS 340.73</strain>
    </source>
</reference>
<accession>A0AAN6NE30</accession>
<keyword evidence="3" id="KW-1185">Reference proteome</keyword>
<gene>
    <name evidence="2" type="ORF">QBC46DRAFT_337822</name>
</gene>
<dbReference type="EMBL" id="MU853761">
    <property type="protein sequence ID" value="KAK3944086.1"/>
    <property type="molecule type" value="Genomic_DNA"/>
</dbReference>
<sequence>MHIFPVVDQITTLISATSVYGRNYDPRPLTIDLSEKVPRMLDLVGNTRLPDKPLYSDPAAGIGLGMLKSLQSQWTGGDFDWQKEQASLNQFNHFTAKTENQN</sequence>
<proteinExistence type="predicted"/>
<evidence type="ECO:0000313" key="2">
    <source>
        <dbReference type="EMBL" id="KAK3944086.1"/>
    </source>
</evidence>
<feature type="domain" description="Epoxide hydrolase N-terminal" evidence="1">
    <location>
        <begin position="27"/>
        <end position="99"/>
    </location>
</feature>